<dbReference type="EMBL" id="WJJP01000431">
    <property type="protein sequence ID" value="MBD3325560.1"/>
    <property type="molecule type" value="Genomic_DNA"/>
</dbReference>
<dbReference type="Gene3D" id="2.40.30.90">
    <property type="entry name" value="Bacterial fluorinating enzyme like"/>
    <property type="match status" value="1"/>
</dbReference>
<comment type="caution">
    <text evidence="5">The sequence shown here is derived from an EMBL/GenBank/DDBJ whole genome shotgun (WGS) entry which is preliminary data.</text>
</comment>
<organism evidence="5 6">
    <name type="scientific">candidate division KSB3 bacterium</name>
    <dbReference type="NCBI Taxonomy" id="2044937"/>
    <lineage>
        <taxon>Bacteria</taxon>
        <taxon>candidate division KSB3</taxon>
    </lineage>
</organism>
<dbReference type="InterPro" id="IPR046469">
    <property type="entry name" value="SAM_HAT_N"/>
</dbReference>
<dbReference type="PANTHER" id="PTHR35092:SF1">
    <property type="entry name" value="CHLORINASE MJ1651"/>
    <property type="match status" value="1"/>
</dbReference>
<keyword evidence="1" id="KW-0949">S-adenosyl-L-methionine</keyword>
<dbReference type="PANTHER" id="PTHR35092">
    <property type="entry name" value="CHLORINASE MJ1651"/>
    <property type="match status" value="1"/>
</dbReference>
<evidence type="ECO:0008006" key="7">
    <source>
        <dbReference type="Google" id="ProtNLM"/>
    </source>
</evidence>
<evidence type="ECO:0000313" key="5">
    <source>
        <dbReference type="EMBL" id="MBD3325560.1"/>
    </source>
</evidence>
<evidence type="ECO:0000313" key="6">
    <source>
        <dbReference type="Proteomes" id="UP000649604"/>
    </source>
</evidence>
<dbReference type="InterPro" id="IPR023227">
    <property type="entry name" value="SAM_OH_AdoTrfase_C_sf"/>
</dbReference>
<evidence type="ECO:0000256" key="2">
    <source>
        <dbReference type="ARBA" id="ARBA00024035"/>
    </source>
</evidence>
<dbReference type="SUPFAM" id="SSF102522">
    <property type="entry name" value="Bacterial fluorinating enzyme, N-terminal domain"/>
    <property type="match status" value="1"/>
</dbReference>
<dbReference type="PIRSF" id="PIRSF006779">
    <property type="entry name" value="UCP006779"/>
    <property type="match status" value="1"/>
</dbReference>
<sequence length="269" mass="29153">MATTRPIITLLTDFGEVDHFVGVMKGVILNIHSDVEIVDISHSVSPQNIRQAGFLLSKVYPYFPPETIHVVVVDPGVGTDRKALLVSSEQGYFIAPDNGVLSYVYQDVPVTEVREITADHYFLKPRSGTFDGRDVFAPVAAWLARGVSPSSFGEPVAEYATCEISQPVAVKDGALRCEIIHVDRFGNLVSNLSRERFEAELANSKTTRFAFRIGEQTVSTISQAYQAAEPGELIAIFGSAGLLEFSINQGNAAASLSLGAGADFWLKVV</sequence>
<feature type="domain" description="S-adenosyl-l-methionine hydroxide adenosyltransferase N-terminal" evidence="3">
    <location>
        <begin position="8"/>
        <end position="153"/>
    </location>
</feature>
<gene>
    <name evidence="5" type="ORF">GF339_13300</name>
</gene>
<proteinExistence type="inferred from homology"/>
<protein>
    <recommendedName>
        <fullName evidence="7">S-adenosyl-l-methionine hydroxide adenosyltransferase</fullName>
    </recommendedName>
</protein>
<evidence type="ECO:0000259" key="3">
    <source>
        <dbReference type="Pfam" id="PF01887"/>
    </source>
</evidence>
<accession>A0A9D5Q6B7</accession>
<comment type="similarity">
    <text evidence="2">Belongs to the SAM hydrolase / SAM-dependent halogenase family.</text>
</comment>
<dbReference type="InterPro" id="IPR046470">
    <property type="entry name" value="SAM_HAT_C"/>
</dbReference>
<dbReference type="Pfam" id="PF20257">
    <property type="entry name" value="SAM_HAT_C"/>
    <property type="match status" value="1"/>
</dbReference>
<evidence type="ECO:0000256" key="1">
    <source>
        <dbReference type="ARBA" id="ARBA00022691"/>
    </source>
</evidence>
<dbReference type="Proteomes" id="UP000649604">
    <property type="component" value="Unassembled WGS sequence"/>
</dbReference>
<dbReference type="SUPFAM" id="SSF101852">
    <property type="entry name" value="Bacterial fluorinating enzyme, C-terminal domain"/>
    <property type="match status" value="1"/>
</dbReference>
<feature type="domain" description="S-adenosyl-l-methionine hydroxide adenosyltransferase C-terminal" evidence="4">
    <location>
        <begin position="177"/>
        <end position="263"/>
    </location>
</feature>
<dbReference type="Pfam" id="PF01887">
    <property type="entry name" value="SAM_HAT_N"/>
    <property type="match status" value="1"/>
</dbReference>
<name>A0A9D5Q6B7_9BACT</name>
<evidence type="ECO:0000259" key="4">
    <source>
        <dbReference type="Pfam" id="PF20257"/>
    </source>
</evidence>
<dbReference type="InterPro" id="IPR023228">
    <property type="entry name" value="SAM_OH_AdoTrfase_N_sf"/>
</dbReference>
<dbReference type="Gene3D" id="3.40.50.10790">
    <property type="entry name" value="S-adenosyl-l-methionine hydroxide adenosyltransferase, N-terminal"/>
    <property type="match status" value="1"/>
</dbReference>
<reference evidence="5" key="1">
    <citation type="submission" date="2019-11" db="EMBL/GenBank/DDBJ databases">
        <title>Microbial mats filling the niche in hypersaline microbial mats.</title>
        <authorList>
            <person name="Wong H.L."/>
            <person name="Macleod F.I."/>
            <person name="White R.A. III"/>
            <person name="Burns B.P."/>
        </authorList>
    </citation>
    <scope>NUCLEOTIDE SEQUENCE</scope>
    <source>
        <strain evidence="5">Rbin_158</strain>
    </source>
</reference>
<dbReference type="AlphaFoldDB" id="A0A9D5Q6B7"/>
<dbReference type="InterPro" id="IPR002747">
    <property type="entry name" value="SAM_OH_AdoTrfase"/>
</dbReference>